<evidence type="ECO:0000259" key="5">
    <source>
        <dbReference type="PROSITE" id="PS50977"/>
    </source>
</evidence>
<accession>A0A290Z7N9</accession>
<evidence type="ECO:0000256" key="2">
    <source>
        <dbReference type="ARBA" id="ARBA00023125"/>
    </source>
</evidence>
<dbReference type="Pfam" id="PF13305">
    <property type="entry name" value="TetR_C_33"/>
    <property type="match status" value="1"/>
</dbReference>
<proteinExistence type="predicted"/>
<keyword evidence="1" id="KW-0805">Transcription regulation</keyword>
<dbReference type="GO" id="GO:0003700">
    <property type="term" value="F:DNA-binding transcription factor activity"/>
    <property type="evidence" value="ECO:0007669"/>
    <property type="project" value="TreeGrafter"/>
</dbReference>
<feature type="domain" description="HTH tetR-type" evidence="5">
    <location>
        <begin position="9"/>
        <end position="69"/>
    </location>
</feature>
<evidence type="ECO:0000256" key="1">
    <source>
        <dbReference type="ARBA" id="ARBA00023015"/>
    </source>
</evidence>
<dbReference type="PROSITE" id="PS50977">
    <property type="entry name" value="HTH_TETR_2"/>
    <property type="match status" value="1"/>
</dbReference>
<dbReference type="Pfam" id="PF00440">
    <property type="entry name" value="TetR_N"/>
    <property type="match status" value="1"/>
</dbReference>
<organism evidence="6 7">
    <name type="scientific">Actinosynnema pretiosum</name>
    <dbReference type="NCBI Taxonomy" id="42197"/>
    <lineage>
        <taxon>Bacteria</taxon>
        <taxon>Bacillati</taxon>
        <taxon>Actinomycetota</taxon>
        <taxon>Actinomycetes</taxon>
        <taxon>Pseudonocardiales</taxon>
        <taxon>Pseudonocardiaceae</taxon>
        <taxon>Actinosynnema</taxon>
    </lineage>
</organism>
<keyword evidence="7" id="KW-1185">Reference proteome</keyword>
<dbReference type="SUPFAM" id="SSF46689">
    <property type="entry name" value="Homeodomain-like"/>
    <property type="match status" value="1"/>
</dbReference>
<sequence>MSLRERRRATATREILDAAKARMAEHGPAGLALRAVARDLDMTVQALYHYFPSRDDLLTALIAEAYEDLAAAVRTALDAGPPEPFPAVAEAFRRWAIEHRAQFQLLYGTPLPHYRAPHEGPTTEAARKVTAVFRAALFDGCTEEGLARADAPALSEELHARFAELPPEARGELPPPAAVLFLGAWAQLHGLVVLEAFGHFDFLGPLRAEAFEGAVRSLLADVRRRVPG</sequence>
<evidence type="ECO:0000256" key="3">
    <source>
        <dbReference type="ARBA" id="ARBA00023163"/>
    </source>
</evidence>
<dbReference type="Gene3D" id="1.10.357.10">
    <property type="entry name" value="Tetracycline Repressor, domain 2"/>
    <property type="match status" value="1"/>
</dbReference>
<dbReference type="AlphaFoldDB" id="A0A290Z7N9"/>
<dbReference type="InterPro" id="IPR050109">
    <property type="entry name" value="HTH-type_TetR-like_transc_reg"/>
</dbReference>
<dbReference type="RefSeq" id="WP_096494662.1">
    <property type="nucleotide sequence ID" value="NZ_CP023445.1"/>
</dbReference>
<dbReference type="InterPro" id="IPR025996">
    <property type="entry name" value="MT1864/Rv1816-like_C"/>
</dbReference>
<dbReference type="Proteomes" id="UP000218505">
    <property type="component" value="Chromosome"/>
</dbReference>
<dbReference type="KEGG" id="apre:CNX65_18270"/>
<dbReference type="InterPro" id="IPR009057">
    <property type="entry name" value="Homeodomain-like_sf"/>
</dbReference>
<dbReference type="GO" id="GO:0000976">
    <property type="term" value="F:transcription cis-regulatory region binding"/>
    <property type="evidence" value="ECO:0007669"/>
    <property type="project" value="TreeGrafter"/>
</dbReference>
<dbReference type="PANTHER" id="PTHR30055:SF243">
    <property type="entry name" value="HTH-TYPE TRANSCRIPTIONAL REGULATOR RV1816"/>
    <property type="match status" value="1"/>
</dbReference>
<dbReference type="SUPFAM" id="SSF48498">
    <property type="entry name" value="Tetracyclin repressor-like, C-terminal domain"/>
    <property type="match status" value="1"/>
</dbReference>
<name>A0A290Z7N9_9PSEU</name>
<reference evidence="6" key="1">
    <citation type="submission" date="2017-09" db="EMBL/GenBank/DDBJ databases">
        <title>Complete Genome Sequence of ansamitocin-producing Bacterium Actinosynnema pretiosum X47.</title>
        <authorList>
            <person name="Cao G."/>
            <person name="Zong G."/>
            <person name="Zhong C."/>
            <person name="Fu J."/>
        </authorList>
    </citation>
    <scope>NUCLEOTIDE SEQUENCE [LARGE SCALE GENOMIC DNA]</scope>
    <source>
        <strain evidence="6">X47</strain>
    </source>
</reference>
<evidence type="ECO:0000313" key="6">
    <source>
        <dbReference type="EMBL" id="ATE54989.1"/>
    </source>
</evidence>
<feature type="DNA-binding region" description="H-T-H motif" evidence="4">
    <location>
        <begin position="32"/>
        <end position="51"/>
    </location>
</feature>
<dbReference type="InterPro" id="IPR001647">
    <property type="entry name" value="HTH_TetR"/>
</dbReference>
<dbReference type="EMBL" id="CP023445">
    <property type="protein sequence ID" value="ATE54989.1"/>
    <property type="molecule type" value="Genomic_DNA"/>
</dbReference>
<protein>
    <submittedName>
        <fullName evidence="6">TetR family transcriptional regulator</fullName>
    </submittedName>
</protein>
<evidence type="ECO:0000256" key="4">
    <source>
        <dbReference type="PROSITE-ProRule" id="PRU00335"/>
    </source>
</evidence>
<dbReference type="PANTHER" id="PTHR30055">
    <property type="entry name" value="HTH-TYPE TRANSCRIPTIONAL REGULATOR RUTR"/>
    <property type="match status" value="1"/>
</dbReference>
<keyword evidence="3" id="KW-0804">Transcription</keyword>
<dbReference type="InterPro" id="IPR036271">
    <property type="entry name" value="Tet_transcr_reg_TetR-rel_C_sf"/>
</dbReference>
<dbReference type="PRINTS" id="PR00455">
    <property type="entry name" value="HTHTETR"/>
</dbReference>
<gene>
    <name evidence="6" type="ORF">CNX65_18270</name>
</gene>
<keyword evidence="2 4" id="KW-0238">DNA-binding</keyword>
<evidence type="ECO:0000313" key="7">
    <source>
        <dbReference type="Proteomes" id="UP000218505"/>
    </source>
</evidence>